<dbReference type="EMBL" id="AYYO01000030">
    <property type="protein sequence ID" value="KRM55152.1"/>
    <property type="molecule type" value="Genomic_DNA"/>
</dbReference>
<feature type="transmembrane region" description="Helical" evidence="10">
    <location>
        <begin position="93"/>
        <end position="117"/>
    </location>
</feature>
<comment type="catalytic activity">
    <reaction evidence="8">
        <text>fluoride(in) = fluoride(out)</text>
        <dbReference type="Rhea" id="RHEA:76159"/>
        <dbReference type="ChEBI" id="CHEBI:17051"/>
    </reaction>
    <physiologicalReaction direction="left-to-right" evidence="8">
        <dbReference type="Rhea" id="RHEA:76160"/>
    </physiologicalReaction>
</comment>
<feature type="binding site" evidence="10">
    <location>
        <position position="73"/>
    </location>
    <ligand>
        <name>Na(+)</name>
        <dbReference type="ChEBI" id="CHEBI:29101"/>
        <note>structural</note>
    </ligand>
</feature>
<proteinExistence type="inferred from homology"/>
<evidence type="ECO:0000256" key="9">
    <source>
        <dbReference type="ARBA" id="ARBA00049940"/>
    </source>
</evidence>
<keyword evidence="4 10" id="KW-1133">Transmembrane helix</keyword>
<comment type="similarity">
    <text evidence="7 10">Belongs to the fluoride channel Fluc/FEX (TC 1.A.43) family.</text>
</comment>
<keyword evidence="5 10" id="KW-0472">Membrane</keyword>
<keyword evidence="10" id="KW-0813">Transport</keyword>
<keyword evidence="10" id="KW-0406">Ion transport</keyword>
<dbReference type="InterPro" id="IPR003691">
    <property type="entry name" value="FluC"/>
</dbReference>
<dbReference type="HAMAP" id="MF_00454">
    <property type="entry name" value="FluC"/>
    <property type="match status" value="1"/>
</dbReference>
<feature type="binding site" evidence="10">
    <location>
        <position position="76"/>
    </location>
    <ligand>
        <name>Na(+)</name>
        <dbReference type="ChEBI" id="CHEBI:29101"/>
        <note>structural</note>
    </ligand>
</feature>
<dbReference type="GO" id="GO:0140114">
    <property type="term" value="P:cellular detoxification of fluoride"/>
    <property type="evidence" value="ECO:0007669"/>
    <property type="project" value="UniProtKB-UniRule"/>
</dbReference>
<comment type="function">
    <text evidence="9 10">Fluoride-specific ion channel. Important for reducing fluoride concentration in the cell, thus reducing its toxicity.</text>
</comment>
<feature type="transmembrane region" description="Helical" evidence="10">
    <location>
        <begin position="62"/>
        <end position="81"/>
    </location>
</feature>
<comment type="subcellular location">
    <subcellularLocation>
        <location evidence="1 10">Cell membrane</location>
        <topology evidence="1 10">Multi-pass membrane protein</topology>
    </subcellularLocation>
</comment>
<protein>
    <recommendedName>
        <fullName evidence="10">Fluoride-specific ion channel FluC</fullName>
    </recommendedName>
</protein>
<evidence type="ECO:0000256" key="1">
    <source>
        <dbReference type="ARBA" id="ARBA00004651"/>
    </source>
</evidence>
<keyword evidence="6 10" id="KW-0407">Ion channel</keyword>
<evidence type="ECO:0000256" key="5">
    <source>
        <dbReference type="ARBA" id="ARBA00023136"/>
    </source>
</evidence>
<feature type="transmembrane region" description="Helical" evidence="10">
    <location>
        <begin position="32"/>
        <end position="55"/>
    </location>
</feature>
<reference evidence="11 12" key="1">
    <citation type="journal article" date="2015" name="Genome Announc.">
        <title>Expanding the biotechnology potential of lactobacilli through comparative genomics of 213 strains and associated genera.</title>
        <authorList>
            <person name="Sun Z."/>
            <person name="Harris H.M."/>
            <person name="McCann A."/>
            <person name="Guo C."/>
            <person name="Argimon S."/>
            <person name="Zhang W."/>
            <person name="Yang X."/>
            <person name="Jeffery I.B."/>
            <person name="Cooney J.C."/>
            <person name="Kagawa T.F."/>
            <person name="Liu W."/>
            <person name="Song Y."/>
            <person name="Salvetti E."/>
            <person name="Wrobel A."/>
            <person name="Rasinkangas P."/>
            <person name="Parkhill J."/>
            <person name="Rea M.C."/>
            <person name="O'Sullivan O."/>
            <person name="Ritari J."/>
            <person name="Douillard F.P."/>
            <person name="Paul Ross R."/>
            <person name="Yang R."/>
            <person name="Briner A.E."/>
            <person name="Felis G.E."/>
            <person name="de Vos W.M."/>
            <person name="Barrangou R."/>
            <person name="Klaenhammer T.R."/>
            <person name="Caufield P.W."/>
            <person name="Cui Y."/>
            <person name="Zhang H."/>
            <person name="O'Toole P.W."/>
        </authorList>
    </citation>
    <scope>NUCLEOTIDE SEQUENCE [LARGE SCALE GENOMIC DNA]</scope>
    <source>
        <strain evidence="11 12">DSM 20505</strain>
    </source>
</reference>
<evidence type="ECO:0000256" key="6">
    <source>
        <dbReference type="ARBA" id="ARBA00023303"/>
    </source>
</evidence>
<dbReference type="GO" id="GO:0062054">
    <property type="term" value="F:fluoride channel activity"/>
    <property type="evidence" value="ECO:0007669"/>
    <property type="project" value="UniProtKB-UniRule"/>
</dbReference>
<accession>A0A0R1ZJL8</accession>
<keyword evidence="10" id="KW-0479">Metal-binding</keyword>
<feature type="transmembrane region" description="Helical" evidence="10">
    <location>
        <begin position="7"/>
        <end position="26"/>
    </location>
</feature>
<evidence type="ECO:0000256" key="2">
    <source>
        <dbReference type="ARBA" id="ARBA00022475"/>
    </source>
</evidence>
<comment type="activity regulation">
    <text evidence="10">Na(+) is not transported, but it plays an essential structural role and its presence is essential for fluoride channel function.</text>
</comment>
<dbReference type="GO" id="GO:0005886">
    <property type="term" value="C:plasma membrane"/>
    <property type="evidence" value="ECO:0007669"/>
    <property type="project" value="UniProtKB-SubCell"/>
</dbReference>
<dbReference type="Proteomes" id="UP000051679">
    <property type="component" value="Unassembled WGS sequence"/>
</dbReference>
<sequence length="128" mass="13890">MLRNYLAVFLGGCFGGIARYGLSMWINDAHTMLGTTVVNVVGSFLLTFITYGIAVRYDVPDWLILGLGTGFVGAFTTFSTLGLNLVRHVGSEPILACAIFALNLLLGLLASVGGYWVGQLGERWRRGW</sequence>
<name>A0A0R1ZJL8_9LACO</name>
<keyword evidence="12" id="KW-1185">Reference proteome</keyword>
<dbReference type="GO" id="GO:0046872">
    <property type="term" value="F:metal ion binding"/>
    <property type="evidence" value="ECO:0007669"/>
    <property type="project" value="UniProtKB-KW"/>
</dbReference>
<evidence type="ECO:0000256" key="8">
    <source>
        <dbReference type="ARBA" id="ARBA00035585"/>
    </source>
</evidence>
<evidence type="ECO:0000313" key="11">
    <source>
        <dbReference type="EMBL" id="KRM55152.1"/>
    </source>
</evidence>
<gene>
    <name evidence="10" type="primary">fluC</name>
    <name evidence="10" type="synonym">crcB</name>
    <name evidence="11" type="ORF">FC18_GL001602</name>
</gene>
<evidence type="ECO:0000256" key="7">
    <source>
        <dbReference type="ARBA" id="ARBA00035120"/>
    </source>
</evidence>
<keyword evidence="2 10" id="KW-1003">Cell membrane</keyword>
<dbReference type="STRING" id="1291052.FC18_GL001602"/>
<dbReference type="AlphaFoldDB" id="A0A0R1ZJL8"/>
<evidence type="ECO:0000313" key="12">
    <source>
        <dbReference type="Proteomes" id="UP000051679"/>
    </source>
</evidence>
<evidence type="ECO:0000256" key="10">
    <source>
        <dbReference type="HAMAP-Rule" id="MF_00454"/>
    </source>
</evidence>
<keyword evidence="10" id="KW-0915">Sodium</keyword>
<dbReference type="Pfam" id="PF02537">
    <property type="entry name" value="CRCB"/>
    <property type="match status" value="1"/>
</dbReference>
<organism evidence="11 12">
    <name type="scientific">Lacticaseibacillus sharpeae JCM 1186 = DSM 20505</name>
    <dbReference type="NCBI Taxonomy" id="1291052"/>
    <lineage>
        <taxon>Bacteria</taxon>
        <taxon>Bacillati</taxon>
        <taxon>Bacillota</taxon>
        <taxon>Bacilli</taxon>
        <taxon>Lactobacillales</taxon>
        <taxon>Lactobacillaceae</taxon>
        <taxon>Lacticaseibacillus</taxon>
    </lineage>
</organism>
<comment type="caution">
    <text evidence="11">The sequence shown here is derived from an EMBL/GenBank/DDBJ whole genome shotgun (WGS) entry which is preliminary data.</text>
</comment>
<dbReference type="PATRIC" id="fig|1291052.5.peg.1632"/>
<keyword evidence="3 10" id="KW-0812">Transmembrane</keyword>
<evidence type="ECO:0000256" key="3">
    <source>
        <dbReference type="ARBA" id="ARBA00022692"/>
    </source>
</evidence>
<evidence type="ECO:0000256" key="4">
    <source>
        <dbReference type="ARBA" id="ARBA00022989"/>
    </source>
</evidence>